<dbReference type="Proteomes" id="UP001562457">
    <property type="component" value="Unassembled WGS sequence"/>
</dbReference>
<proteinExistence type="predicted"/>
<evidence type="ECO:0000313" key="1">
    <source>
        <dbReference type="EMBL" id="GAB0173550.1"/>
    </source>
</evidence>
<accession>A0ABQ0D5F3</accession>
<comment type="caution">
    <text evidence="1">The sequence shown here is derived from an EMBL/GenBank/DDBJ whole genome shotgun (WGS) entry which is preliminary data.</text>
</comment>
<gene>
    <name evidence="1" type="ORF">NHP164001_15700</name>
</gene>
<keyword evidence="2" id="KW-1185">Reference proteome</keyword>
<dbReference type="EMBL" id="BAAFHN010000044">
    <property type="protein sequence ID" value="GAB0173550.1"/>
    <property type="molecule type" value="Genomic_DNA"/>
</dbReference>
<organism evidence="1 2">
    <name type="scientific">Helicobacter trogontum</name>
    <dbReference type="NCBI Taxonomy" id="50960"/>
    <lineage>
        <taxon>Bacteria</taxon>
        <taxon>Pseudomonadati</taxon>
        <taxon>Campylobacterota</taxon>
        <taxon>Epsilonproteobacteria</taxon>
        <taxon>Campylobacterales</taxon>
        <taxon>Helicobacteraceae</taxon>
        <taxon>Helicobacter</taxon>
    </lineage>
</organism>
<evidence type="ECO:0000313" key="2">
    <source>
        <dbReference type="Proteomes" id="UP001562457"/>
    </source>
</evidence>
<reference evidence="1 2" key="1">
    <citation type="submission" date="2024-06" db="EMBL/GenBank/DDBJ databases">
        <title>Draft genome sequence of Helicobacter trogontum NHP16-4001.</title>
        <authorList>
            <person name="Rimbara E."/>
            <person name="Suzuki M."/>
        </authorList>
    </citation>
    <scope>NUCLEOTIDE SEQUENCE [LARGE SCALE GENOMIC DNA]</scope>
    <source>
        <strain evidence="1 2">NHP16-4001</strain>
    </source>
</reference>
<protein>
    <submittedName>
        <fullName evidence="1">Uncharacterized protein</fullName>
    </submittedName>
</protein>
<name>A0ABQ0D5F3_9HELI</name>
<sequence length="111" mass="12196">MIEDAPAISHEPVVLPRFAPNITPIPCTNVIKEALTNEIDKTETRLEDCIRVVTIVPNMTLRNGVFVEFVNVFSKNPPENALNPSPKNSIPKSKIATPAHNFPSCSFIESA</sequence>